<dbReference type="AlphaFoldDB" id="A0A6V7H1A4"/>
<gene>
    <name evidence="2" type="ORF">MHI_LOCUS319126</name>
</gene>
<feature type="region of interest" description="Disordered" evidence="1">
    <location>
        <begin position="131"/>
        <end position="152"/>
    </location>
</feature>
<keyword evidence="3" id="KW-1185">Reference proteome</keyword>
<dbReference type="EMBL" id="CAJDYZ010005784">
    <property type="protein sequence ID" value="CAD1472774.1"/>
    <property type="molecule type" value="Genomic_DNA"/>
</dbReference>
<accession>A0A6V7H1A4</accession>
<evidence type="ECO:0000256" key="1">
    <source>
        <dbReference type="SAM" id="MobiDB-lite"/>
    </source>
</evidence>
<evidence type="ECO:0000313" key="2">
    <source>
        <dbReference type="EMBL" id="CAD1472774.1"/>
    </source>
</evidence>
<dbReference type="OrthoDB" id="275457at2759"/>
<proteinExistence type="predicted"/>
<comment type="caution">
    <text evidence="2">The sequence shown here is derived from an EMBL/GenBank/DDBJ whole genome shotgun (WGS) entry which is preliminary data.</text>
</comment>
<name>A0A6V7H1A4_9HYME</name>
<evidence type="ECO:0000313" key="3">
    <source>
        <dbReference type="Proteomes" id="UP000752696"/>
    </source>
</evidence>
<organism evidence="2 3">
    <name type="scientific">Heterotrigona itama</name>
    <dbReference type="NCBI Taxonomy" id="395501"/>
    <lineage>
        <taxon>Eukaryota</taxon>
        <taxon>Metazoa</taxon>
        <taxon>Ecdysozoa</taxon>
        <taxon>Arthropoda</taxon>
        <taxon>Hexapoda</taxon>
        <taxon>Insecta</taxon>
        <taxon>Pterygota</taxon>
        <taxon>Neoptera</taxon>
        <taxon>Endopterygota</taxon>
        <taxon>Hymenoptera</taxon>
        <taxon>Apocrita</taxon>
        <taxon>Aculeata</taxon>
        <taxon>Apoidea</taxon>
        <taxon>Anthophila</taxon>
        <taxon>Apidae</taxon>
        <taxon>Heterotrigona</taxon>
    </lineage>
</organism>
<dbReference type="Proteomes" id="UP000752696">
    <property type="component" value="Unassembled WGS sequence"/>
</dbReference>
<protein>
    <submittedName>
        <fullName evidence="2">Uncharacterized protein</fullName>
    </submittedName>
</protein>
<reference evidence="2" key="1">
    <citation type="submission" date="2020-07" db="EMBL/GenBank/DDBJ databases">
        <authorList>
            <person name="Nazaruddin N."/>
        </authorList>
    </citation>
    <scope>NUCLEOTIDE SEQUENCE</scope>
</reference>
<sequence>MWYGSHLCARMSFKGIDNHISIIGLNNLKVNSLYLLACVPIFPNLIGKELPTKPLHPNIVQTMPLKELRPPVPLFKPAVVGFLMILGSCNIADDNTSTIHMDFKSIIVPKQLMHHQCQKCHRDEIINAQNQRTHLSPRRSKPPCSSLLRAME</sequence>